<gene>
    <name evidence="1" type="ORF">GE061_001426</name>
</gene>
<protein>
    <submittedName>
        <fullName evidence="1">Uncharacterized protein</fullName>
    </submittedName>
</protein>
<name>A0A8S9Y7B5_APOLU</name>
<accession>A0A8S9Y7B5</accession>
<keyword evidence="2" id="KW-1185">Reference proteome</keyword>
<evidence type="ECO:0000313" key="1">
    <source>
        <dbReference type="EMBL" id="KAF6217073.1"/>
    </source>
</evidence>
<dbReference type="EMBL" id="WIXP02000001">
    <property type="protein sequence ID" value="KAF6217073.1"/>
    <property type="molecule type" value="Genomic_DNA"/>
</dbReference>
<comment type="caution">
    <text evidence="1">The sequence shown here is derived from an EMBL/GenBank/DDBJ whole genome shotgun (WGS) entry which is preliminary data.</text>
</comment>
<sequence length="122" mass="13357">MTTSQYLHFSCDLLSGFESFNKLPKIGCEKRTLQFIGISEPSATCVRVEYRCPESVSRRRKRISTPRPVDDKDFIENTTIPPIIVEEGSTIAGSPSPLGTVSDGCHHLSANISSTQNIAATL</sequence>
<organism evidence="1 2">
    <name type="scientific">Apolygus lucorum</name>
    <name type="common">Small green plant bug</name>
    <name type="synonym">Lygocoris lucorum</name>
    <dbReference type="NCBI Taxonomy" id="248454"/>
    <lineage>
        <taxon>Eukaryota</taxon>
        <taxon>Metazoa</taxon>
        <taxon>Ecdysozoa</taxon>
        <taxon>Arthropoda</taxon>
        <taxon>Hexapoda</taxon>
        <taxon>Insecta</taxon>
        <taxon>Pterygota</taxon>
        <taxon>Neoptera</taxon>
        <taxon>Paraneoptera</taxon>
        <taxon>Hemiptera</taxon>
        <taxon>Heteroptera</taxon>
        <taxon>Panheteroptera</taxon>
        <taxon>Cimicomorpha</taxon>
        <taxon>Miridae</taxon>
        <taxon>Mirini</taxon>
        <taxon>Apolygus</taxon>
    </lineage>
</organism>
<dbReference type="AlphaFoldDB" id="A0A8S9Y7B5"/>
<evidence type="ECO:0000313" key="2">
    <source>
        <dbReference type="Proteomes" id="UP000466442"/>
    </source>
</evidence>
<reference evidence="1" key="1">
    <citation type="journal article" date="2021" name="Mol. Ecol. Resour.">
        <title>Apolygus lucorum genome provides insights into omnivorousness and mesophyll feeding.</title>
        <authorList>
            <person name="Liu Y."/>
            <person name="Liu H."/>
            <person name="Wang H."/>
            <person name="Huang T."/>
            <person name="Liu B."/>
            <person name="Yang B."/>
            <person name="Yin L."/>
            <person name="Li B."/>
            <person name="Zhang Y."/>
            <person name="Zhang S."/>
            <person name="Jiang F."/>
            <person name="Zhang X."/>
            <person name="Ren Y."/>
            <person name="Wang B."/>
            <person name="Wang S."/>
            <person name="Lu Y."/>
            <person name="Wu K."/>
            <person name="Fan W."/>
            <person name="Wang G."/>
        </authorList>
    </citation>
    <scope>NUCLEOTIDE SEQUENCE</scope>
    <source>
        <strain evidence="1">12Hb</strain>
    </source>
</reference>
<dbReference type="Proteomes" id="UP000466442">
    <property type="component" value="Linkage Group LG1"/>
</dbReference>
<proteinExistence type="predicted"/>